<protein>
    <submittedName>
        <fullName evidence="3">Amylo-alpha-1,6-glucosidase</fullName>
    </submittedName>
</protein>
<feature type="domain" description="Glycogen debranching enzyme bacterial and archaeal type N-terminal" evidence="2">
    <location>
        <begin position="19"/>
        <end position="240"/>
    </location>
</feature>
<evidence type="ECO:0000313" key="4">
    <source>
        <dbReference type="Proteomes" id="UP000824264"/>
    </source>
</evidence>
<dbReference type="Gene3D" id="1.50.10.10">
    <property type="match status" value="1"/>
</dbReference>
<sequence length="678" mass="77543">MKFRFDKPTCQNIRKSLRKEWIETNGLGDYASSSLLGCNTRKYHGLLVADLERPVGRHVLLSTVEESLLMGEREFFFSCRKHPGVYYPRGHEYLQEMEIGEWPVFRYRFGEITLSRELMLIPGRRLLILRYEVRGVGADTPPMILRIKPLLAFRHADRLTRANPVLRPETFSAPYGFSVKPYDALPSLYMQTQGDAVFNPEPDWYRNVEYMVEQERGFDYQEDLFQPGIFEIRLSPGKPVFLTASTEALDISHRQRKLVESLWQEEAERRTEAAREAETLEGHLAHEGEKFLVRRSNGEPAVVAGYPWFGAWGRDTLIALPGLTFHAGRDELGVELLAHIGATMKDGLIPNCFSADGHHAYNCVDSSLWYVWAVQEMFRALPERRDFLREDCWPRIKAIVSAYRNGKVPCVTPDAEGFLSVGTSETQLTWMDAKVNGRPVTPRNGQPVEIAALWYNALAFADKLARLFEEPEWRQTERLDRMRAVFAKRYWVTDVQGDYLADVWREEGPDRRVRPNQLFAVSLPYPILEEEYYANVLSRVRRCLLTPYGLRTLAPSAPDYHSLYEGGPAQRDEAYHQGTVWPWLLGAYAETVLRAAWDVPGSVRELLRTVRPLFAQHLGDAGMGSVSEIFDGDPPHLPNGCIAQAWSVAECLRLLRLLKEAAPEVYAEWEADARKGGK</sequence>
<organism evidence="3 4">
    <name type="scientific">Candidatus Bilophila faecipullorum</name>
    <dbReference type="NCBI Taxonomy" id="2838482"/>
    <lineage>
        <taxon>Bacteria</taxon>
        <taxon>Pseudomonadati</taxon>
        <taxon>Thermodesulfobacteriota</taxon>
        <taxon>Desulfovibrionia</taxon>
        <taxon>Desulfovibrionales</taxon>
        <taxon>Desulfovibrionaceae</taxon>
        <taxon>Bilophila</taxon>
    </lineage>
</organism>
<dbReference type="PANTHER" id="PTHR10569:SF2">
    <property type="entry name" value="GLYCOGEN DEBRANCHING ENZYME"/>
    <property type="match status" value="1"/>
</dbReference>
<dbReference type="Pfam" id="PF12439">
    <property type="entry name" value="GDE_N"/>
    <property type="match status" value="1"/>
</dbReference>
<accession>A0A9D1UAL0</accession>
<gene>
    <name evidence="3" type="ORF">H9874_09520</name>
</gene>
<dbReference type="NCBIfam" id="TIGR01561">
    <property type="entry name" value="gde_arch"/>
    <property type="match status" value="1"/>
</dbReference>
<dbReference type="InterPro" id="IPR010401">
    <property type="entry name" value="AGL/Gdb1"/>
</dbReference>
<dbReference type="EMBL" id="DXGI01000360">
    <property type="protein sequence ID" value="HIW79365.1"/>
    <property type="molecule type" value="Genomic_DNA"/>
</dbReference>
<dbReference type="Proteomes" id="UP000824264">
    <property type="component" value="Unassembled WGS sequence"/>
</dbReference>
<dbReference type="Pfam" id="PF06202">
    <property type="entry name" value="GDE_C"/>
    <property type="match status" value="1"/>
</dbReference>
<evidence type="ECO:0000259" key="1">
    <source>
        <dbReference type="Pfam" id="PF06202"/>
    </source>
</evidence>
<dbReference type="InterPro" id="IPR024742">
    <property type="entry name" value="Glycogen_debranch_N"/>
</dbReference>
<dbReference type="GO" id="GO:0004134">
    <property type="term" value="F:4-alpha-glucanotransferase activity"/>
    <property type="evidence" value="ECO:0007669"/>
    <property type="project" value="InterPro"/>
</dbReference>
<reference evidence="3" key="1">
    <citation type="journal article" date="2021" name="PeerJ">
        <title>Extensive microbial diversity within the chicken gut microbiome revealed by metagenomics and culture.</title>
        <authorList>
            <person name="Gilroy R."/>
            <person name="Ravi A."/>
            <person name="Getino M."/>
            <person name="Pursley I."/>
            <person name="Horton D.L."/>
            <person name="Alikhan N.F."/>
            <person name="Baker D."/>
            <person name="Gharbi K."/>
            <person name="Hall N."/>
            <person name="Watson M."/>
            <person name="Adriaenssens E.M."/>
            <person name="Foster-Nyarko E."/>
            <person name="Jarju S."/>
            <person name="Secka A."/>
            <person name="Antonio M."/>
            <person name="Oren A."/>
            <person name="Chaudhuri R.R."/>
            <person name="La Ragione R."/>
            <person name="Hildebrand F."/>
            <person name="Pallen M.J."/>
        </authorList>
    </citation>
    <scope>NUCLEOTIDE SEQUENCE</scope>
    <source>
        <strain evidence="3">ChiSxjej5B17-1746</strain>
    </source>
</reference>
<dbReference type="AlphaFoldDB" id="A0A9D1UAL0"/>
<feature type="domain" description="Glycogen debranching enzyme C-terminal" evidence="1">
    <location>
        <begin position="289"/>
        <end position="653"/>
    </location>
</feature>
<dbReference type="InterPro" id="IPR012341">
    <property type="entry name" value="6hp_glycosidase-like_sf"/>
</dbReference>
<dbReference type="GO" id="GO:0005980">
    <property type="term" value="P:glycogen catabolic process"/>
    <property type="evidence" value="ECO:0007669"/>
    <property type="project" value="InterPro"/>
</dbReference>
<dbReference type="InterPro" id="IPR006451">
    <property type="entry name" value="Glycogen_debranch_arc"/>
</dbReference>
<dbReference type="PANTHER" id="PTHR10569">
    <property type="entry name" value="GLYCOGEN DEBRANCHING ENZYME"/>
    <property type="match status" value="1"/>
</dbReference>
<proteinExistence type="predicted"/>
<dbReference type="GO" id="GO:0004135">
    <property type="term" value="F:amylo-alpha-1,6-glucosidase activity"/>
    <property type="evidence" value="ECO:0007669"/>
    <property type="project" value="InterPro"/>
</dbReference>
<evidence type="ECO:0000259" key="2">
    <source>
        <dbReference type="Pfam" id="PF12439"/>
    </source>
</evidence>
<comment type="caution">
    <text evidence="3">The sequence shown here is derived from an EMBL/GenBank/DDBJ whole genome shotgun (WGS) entry which is preliminary data.</text>
</comment>
<reference evidence="3" key="2">
    <citation type="submission" date="2021-04" db="EMBL/GenBank/DDBJ databases">
        <authorList>
            <person name="Gilroy R."/>
        </authorList>
    </citation>
    <scope>NUCLEOTIDE SEQUENCE</scope>
    <source>
        <strain evidence="3">ChiSxjej5B17-1746</strain>
    </source>
</reference>
<evidence type="ECO:0000313" key="3">
    <source>
        <dbReference type="EMBL" id="HIW79365.1"/>
    </source>
</evidence>
<dbReference type="InterPro" id="IPR008928">
    <property type="entry name" value="6-hairpin_glycosidase_sf"/>
</dbReference>
<name>A0A9D1UAL0_9BACT</name>
<dbReference type="InterPro" id="IPR032790">
    <property type="entry name" value="GDE_C"/>
</dbReference>
<dbReference type="SUPFAM" id="SSF48208">
    <property type="entry name" value="Six-hairpin glycosidases"/>
    <property type="match status" value="1"/>
</dbReference>